<sequence>MTENLQNNRPLSLGGADWSKKNNIFTFQGISWSIDEVLKVSLNWGHLNTNGSVRTEEGFTATEGLILGKLHSASGILDGLQLISN</sequence>
<dbReference type="Proteomes" id="UP001358586">
    <property type="component" value="Chromosome 6"/>
</dbReference>
<name>A0ABR0PIL2_GOSAR</name>
<protein>
    <submittedName>
        <fullName evidence="1">Uncharacterized protein</fullName>
    </submittedName>
</protein>
<reference evidence="1 2" key="1">
    <citation type="submission" date="2023-03" db="EMBL/GenBank/DDBJ databases">
        <title>WGS of Gossypium arboreum.</title>
        <authorList>
            <person name="Yu D."/>
        </authorList>
    </citation>
    <scope>NUCLEOTIDE SEQUENCE [LARGE SCALE GENOMIC DNA]</scope>
    <source>
        <tissue evidence="1">Leaf</tissue>
    </source>
</reference>
<evidence type="ECO:0000313" key="2">
    <source>
        <dbReference type="Proteomes" id="UP001358586"/>
    </source>
</evidence>
<dbReference type="EMBL" id="JARKNE010000006">
    <property type="protein sequence ID" value="KAK5824170.1"/>
    <property type="molecule type" value="Genomic_DNA"/>
</dbReference>
<gene>
    <name evidence="1" type="ORF">PVK06_018933</name>
</gene>
<comment type="caution">
    <text evidence="1">The sequence shown here is derived from an EMBL/GenBank/DDBJ whole genome shotgun (WGS) entry which is preliminary data.</text>
</comment>
<evidence type="ECO:0000313" key="1">
    <source>
        <dbReference type="EMBL" id="KAK5824170.1"/>
    </source>
</evidence>
<accession>A0ABR0PIL2</accession>
<keyword evidence="2" id="KW-1185">Reference proteome</keyword>
<organism evidence="1 2">
    <name type="scientific">Gossypium arboreum</name>
    <name type="common">Tree cotton</name>
    <name type="synonym">Gossypium nanking</name>
    <dbReference type="NCBI Taxonomy" id="29729"/>
    <lineage>
        <taxon>Eukaryota</taxon>
        <taxon>Viridiplantae</taxon>
        <taxon>Streptophyta</taxon>
        <taxon>Embryophyta</taxon>
        <taxon>Tracheophyta</taxon>
        <taxon>Spermatophyta</taxon>
        <taxon>Magnoliopsida</taxon>
        <taxon>eudicotyledons</taxon>
        <taxon>Gunneridae</taxon>
        <taxon>Pentapetalae</taxon>
        <taxon>rosids</taxon>
        <taxon>malvids</taxon>
        <taxon>Malvales</taxon>
        <taxon>Malvaceae</taxon>
        <taxon>Malvoideae</taxon>
        <taxon>Gossypium</taxon>
    </lineage>
</organism>
<proteinExistence type="predicted"/>